<dbReference type="AlphaFoldDB" id="A0A251UH61"/>
<proteinExistence type="predicted"/>
<dbReference type="EMBL" id="MNCJ02000321">
    <property type="protein sequence ID" value="KAF5801786.1"/>
    <property type="molecule type" value="Genomic_DNA"/>
</dbReference>
<reference evidence="2" key="2">
    <citation type="submission" date="2017-02" db="EMBL/GenBank/DDBJ databases">
        <title>Sunflower complete genome.</title>
        <authorList>
            <person name="Langlade N."/>
            <person name="Munos S."/>
        </authorList>
    </citation>
    <scope>NUCLEOTIDE SEQUENCE [LARGE SCALE GENOMIC DNA]</scope>
    <source>
        <tissue evidence="2">Leaves</tissue>
    </source>
</reference>
<evidence type="ECO:0000313" key="2">
    <source>
        <dbReference type="EMBL" id="OTG22668.1"/>
    </source>
</evidence>
<evidence type="ECO:0000313" key="3">
    <source>
        <dbReference type="Proteomes" id="UP000215914"/>
    </source>
</evidence>
<reference evidence="1 3" key="1">
    <citation type="journal article" date="2017" name="Nature">
        <title>The sunflower genome provides insights into oil metabolism, flowering and Asterid evolution.</title>
        <authorList>
            <person name="Badouin H."/>
            <person name="Gouzy J."/>
            <person name="Grassa C.J."/>
            <person name="Murat F."/>
            <person name="Staton S.E."/>
            <person name="Cottret L."/>
            <person name="Lelandais-Briere C."/>
            <person name="Owens G.L."/>
            <person name="Carrere S."/>
            <person name="Mayjonade B."/>
            <person name="Legrand L."/>
            <person name="Gill N."/>
            <person name="Kane N.C."/>
            <person name="Bowers J.E."/>
            <person name="Hubner S."/>
            <person name="Bellec A."/>
            <person name="Berard A."/>
            <person name="Berges H."/>
            <person name="Blanchet N."/>
            <person name="Boniface M.C."/>
            <person name="Brunel D."/>
            <person name="Catrice O."/>
            <person name="Chaidir N."/>
            <person name="Claudel C."/>
            <person name="Donnadieu C."/>
            <person name="Faraut T."/>
            <person name="Fievet G."/>
            <person name="Helmstetter N."/>
            <person name="King M."/>
            <person name="Knapp S.J."/>
            <person name="Lai Z."/>
            <person name="Le Paslier M.C."/>
            <person name="Lippi Y."/>
            <person name="Lorenzon L."/>
            <person name="Mandel J.R."/>
            <person name="Marage G."/>
            <person name="Marchand G."/>
            <person name="Marquand E."/>
            <person name="Bret-Mestries E."/>
            <person name="Morien E."/>
            <person name="Nambeesan S."/>
            <person name="Nguyen T."/>
            <person name="Pegot-Espagnet P."/>
            <person name="Pouilly N."/>
            <person name="Raftis F."/>
            <person name="Sallet E."/>
            <person name="Schiex T."/>
            <person name="Thomas J."/>
            <person name="Vandecasteele C."/>
            <person name="Vares D."/>
            <person name="Vear F."/>
            <person name="Vautrin S."/>
            <person name="Crespi M."/>
            <person name="Mangin B."/>
            <person name="Burke J.M."/>
            <person name="Salse J."/>
            <person name="Munos S."/>
            <person name="Vincourt P."/>
            <person name="Rieseberg L.H."/>
            <person name="Langlade N.B."/>
        </authorList>
    </citation>
    <scope>NUCLEOTIDE SEQUENCE [LARGE SCALE GENOMIC DNA]</scope>
    <source>
        <strain evidence="3">cv. SF193</strain>
        <tissue evidence="1">Leaves</tissue>
    </source>
</reference>
<name>A0A251UH61_HELAN</name>
<keyword evidence="3" id="KW-1185">Reference proteome</keyword>
<evidence type="ECO:0000313" key="1">
    <source>
        <dbReference type="EMBL" id="KAF5801786.1"/>
    </source>
</evidence>
<dbReference type="Gramene" id="mRNA:HanXRQr2_Chr06g0252091">
    <property type="protein sequence ID" value="CDS:HanXRQr2_Chr06g0252091.1"/>
    <property type="gene ID" value="HanXRQr2_Chr06g0252091"/>
</dbReference>
<protein>
    <submittedName>
        <fullName evidence="2">Uncharacterized protein</fullName>
    </submittedName>
</protein>
<organism evidence="2 3">
    <name type="scientific">Helianthus annuus</name>
    <name type="common">Common sunflower</name>
    <dbReference type="NCBI Taxonomy" id="4232"/>
    <lineage>
        <taxon>Eukaryota</taxon>
        <taxon>Viridiplantae</taxon>
        <taxon>Streptophyta</taxon>
        <taxon>Embryophyta</taxon>
        <taxon>Tracheophyta</taxon>
        <taxon>Spermatophyta</taxon>
        <taxon>Magnoliopsida</taxon>
        <taxon>eudicotyledons</taxon>
        <taxon>Gunneridae</taxon>
        <taxon>Pentapetalae</taxon>
        <taxon>asterids</taxon>
        <taxon>campanulids</taxon>
        <taxon>Asterales</taxon>
        <taxon>Asteraceae</taxon>
        <taxon>Asteroideae</taxon>
        <taxon>Heliantheae alliance</taxon>
        <taxon>Heliantheae</taxon>
        <taxon>Helianthus</taxon>
    </lineage>
</organism>
<gene>
    <name evidence="2" type="ORF">HannXRQ_Chr06g0174031</name>
    <name evidence="1" type="ORF">HanXRQr2_Chr06g0252091</name>
</gene>
<accession>A0A251UH61</accession>
<reference evidence="1" key="3">
    <citation type="submission" date="2020-06" db="EMBL/GenBank/DDBJ databases">
        <title>Helianthus annuus Genome sequencing and assembly Release 2.</title>
        <authorList>
            <person name="Gouzy J."/>
            <person name="Langlade N."/>
            <person name="Munos S."/>
        </authorList>
    </citation>
    <scope>NUCLEOTIDE SEQUENCE</scope>
    <source>
        <tissue evidence="1">Leaves</tissue>
    </source>
</reference>
<sequence>MLKVALCCVQYRPEARPVMSIIVRMLEGVLDVPEPLNPFTYLFSGADEPNDSLARMAWNVGGSDWSSSEVVTRSVGVMETPLMKKYEITMASE</sequence>
<dbReference type="Proteomes" id="UP000215914">
    <property type="component" value="Chromosome 6"/>
</dbReference>
<dbReference type="InParanoid" id="A0A251UH61"/>
<dbReference type="EMBL" id="CM007895">
    <property type="protein sequence ID" value="OTG22668.1"/>
    <property type="molecule type" value="Genomic_DNA"/>
</dbReference>